<dbReference type="Pfam" id="PF13855">
    <property type="entry name" value="LRR_8"/>
    <property type="match status" value="1"/>
</dbReference>
<evidence type="ECO:0000256" key="3">
    <source>
        <dbReference type="SAM" id="MobiDB-lite"/>
    </source>
</evidence>
<dbReference type="PANTHER" id="PTHR47566">
    <property type="match status" value="1"/>
</dbReference>
<feature type="region of interest" description="Disordered" evidence="3">
    <location>
        <begin position="531"/>
        <end position="564"/>
    </location>
</feature>
<comment type="caution">
    <text evidence="4">The sequence shown here is derived from an EMBL/GenBank/DDBJ whole genome shotgun (WGS) entry which is preliminary data.</text>
</comment>
<feature type="region of interest" description="Disordered" evidence="3">
    <location>
        <begin position="336"/>
        <end position="413"/>
    </location>
</feature>
<reference evidence="4 5" key="1">
    <citation type="submission" date="2020-01" db="EMBL/GenBank/DDBJ databases">
        <authorList>
            <person name="Gupta K D."/>
        </authorList>
    </citation>
    <scope>NUCLEOTIDE SEQUENCE [LARGE SCALE GENOMIC DNA]</scope>
</reference>
<keyword evidence="5" id="KW-1185">Reference proteome</keyword>
<feature type="compositionally biased region" description="Basic and acidic residues" evidence="3">
    <location>
        <begin position="922"/>
        <end position="931"/>
    </location>
</feature>
<feature type="region of interest" description="Disordered" evidence="3">
    <location>
        <begin position="432"/>
        <end position="502"/>
    </location>
</feature>
<name>A0A8S0W3Y9_CYCAE</name>
<evidence type="ECO:0000256" key="1">
    <source>
        <dbReference type="ARBA" id="ARBA00022614"/>
    </source>
</evidence>
<feature type="region of interest" description="Disordered" evidence="3">
    <location>
        <begin position="1"/>
        <end position="40"/>
    </location>
</feature>
<feature type="compositionally biased region" description="Polar residues" evidence="3">
    <location>
        <begin position="336"/>
        <end position="360"/>
    </location>
</feature>
<feature type="region of interest" description="Disordered" evidence="3">
    <location>
        <begin position="858"/>
        <end position="1010"/>
    </location>
</feature>
<feature type="compositionally biased region" description="Polar residues" evidence="3">
    <location>
        <begin position="136"/>
        <end position="148"/>
    </location>
</feature>
<dbReference type="InterPro" id="IPR003591">
    <property type="entry name" value="Leu-rich_rpt_typical-subtyp"/>
</dbReference>
<dbReference type="InterPro" id="IPR001611">
    <property type="entry name" value="Leu-rich_rpt"/>
</dbReference>
<proteinExistence type="predicted"/>
<evidence type="ECO:0000256" key="2">
    <source>
        <dbReference type="ARBA" id="ARBA00022737"/>
    </source>
</evidence>
<gene>
    <name evidence="4" type="ORF">AAE3_LOCUS3818</name>
</gene>
<dbReference type="EMBL" id="CACVBS010000033">
    <property type="protein sequence ID" value="CAA7261444.1"/>
    <property type="molecule type" value="Genomic_DNA"/>
</dbReference>
<feature type="region of interest" description="Disordered" evidence="3">
    <location>
        <begin position="189"/>
        <end position="215"/>
    </location>
</feature>
<keyword evidence="1" id="KW-0433">Leucine-rich repeat</keyword>
<dbReference type="OrthoDB" id="7451790at2759"/>
<feature type="region of interest" description="Disordered" evidence="3">
    <location>
        <begin position="642"/>
        <end position="703"/>
    </location>
</feature>
<evidence type="ECO:0000313" key="4">
    <source>
        <dbReference type="EMBL" id="CAA7261444.1"/>
    </source>
</evidence>
<feature type="region of interest" description="Disordered" evidence="3">
    <location>
        <begin position="111"/>
        <end position="148"/>
    </location>
</feature>
<dbReference type="GO" id="GO:0061499">
    <property type="term" value="C:outer plaque of mitotic spindle pole body"/>
    <property type="evidence" value="ECO:0007669"/>
    <property type="project" value="TreeGrafter"/>
</dbReference>
<accession>A0A8S0W3Y9</accession>
<feature type="compositionally biased region" description="Polar residues" evidence="3">
    <location>
        <begin position="446"/>
        <end position="456"/>
    </location>
</feature>
<keyword evidence="2" id="KW-0677">Repeat</keyword>
<dbReference type="SMART" id="SM00365">
    <property type="entry name" value="LRR_SD22"/>
    <property type="match status" value="5"/>
</dbReference>
<sequence length="1493" mass="162313">MASAQVQKPPAWQTDELQDEWPDSDPEDGGDNEANNLSYGTQSVSLTIPLSTQIHSTADYDADHTHASSRSRPVGTFLVREDAAHINLMPKTPGQNKKGLMKNIFTPTPLERMFDPPSPPIPSTSEAKPWDPSPPSHSMATPNNNQPEQVSDEIMETDMPNMNSFHGRKASMACQFTFAMPRESLSRTSGAGGAVYPQAQSTPNPPFAPTSTAPLTDPRLRLFQFQYDTYTREHLSALVDSIAVNTPSGTGTTGTPTSFTNGLSRVSEVTGTADNVSHLRSSKRIKLSPSSDLCGDGVGVRATITRPKLYGKDYVGESHSLMQKIKQARDYSTISTVASGQDQTPSTKNDTPSTTRSDLNNKFHERRSKHNASPSEPSRRPSFLSVPEQTSNPSASSGTVATKPSPYSSSSYRQKAAALMEQIKSAVKSQKRVFSGDSEATALPEDTTNTFSSRTGSVKLGTDAKESLRQSHSRRTSTSSKSNVSRSRASPRRSHKNLADESDLVHNLSRISIHEQHQPQQQQAIVNVTLVPPAPNPSLAANTRPEREHPQTARPNLAPPSHPSIRLTTNEDLNRFVSSSTASGTTITAGSAPSFVKHAGPAHIRTIAPSDIPPLPERFGDMLFDKVMMRWVKSTAGAVMDPETAGHATESSEDPFGDIESLRSDSDSRGEEEEEEGDVEGEEGEEEESETERLRDTSPGPAEMMSRISEHSEVEDEEEMELSNFSTDVSAHIVHVMTGVETDGYDDDETTDSGDEDDIHTVTRPQDIKDINFDSEFEDSPSRNNSVVHVSGHPHAGARGTPQFLAPPLPSTVAASPRANANLHTSPNAIASSSALVLATPSRGNSIGSTTPIIKSALKSTSATPTSALRNPNRSRYTTPLNGKSHQRSVSFSDGKREGPIQGITASGGGSTSIVQSARTKRIADMMHALEDSDLDEDDSPSKTSSSGRPEELQPLSHRRPSGASGPSSGKPKSPAKSKSSESPRRVFSRSYTHRPSSTSPASAAGQRSFSRANASANKANATFLTECSFGVAHDRLVEVITDVQPFEPHWEELGSIDLSGAKLESVARLKEFLPRLDSLCLNRNELAWLSGIPAGVRTLSVANNCLTGITSYSHLLNLENLDISHNEVDLLRQLECLRHLRELKADGNKIASADGLQRMDGLVKLSLQGNAIKAIDLKEYRWSRLEMLNLSHNRIDSLQGLASLQSLIALNLDSNALSTLSLPTGVHLPRLRILRLSNNRLTQLDVGSMPHLRTLYADNNALSGITQLGRLNKLENLSVRNQAGRGFKLLTRDVRDVKRLYLSGNPLKSDFLQEPCYNLVYLEVAACRLTGLPSGEGGMGRLVPNLRVLNLNYNFLEDVRALEGLTRLQKLTIIGSRLKKTKPLIRLVQQMPDVEMLDFRMNPCTLGWYLPLLVRDVPGALQPSSSAEGRAGWQELDSKFRRDLPDDAYIGRLAYRGLVMRGCARVRVVDGVAVTEKERTKAEALLAGIGLG</sequence>
<dbReference type="SUPFAM" id="SSF52058">
    <property type="entry name" value="L domain-like"/>
    <property type="match status" value="2"/>
</dbReference>
<dbReference type="GO" id="GO:0031028">
    <property type="term" value="P:septation initiation signaling"/>
    <property type="evidence" value="ECO:0007669"/>
    <property type="project" value="TreeGrafter"/>
</dbReference>
<feature type="compositionally biased region" description="Acidic residues" evidence="3">
    <location>
        <begin position="16"/>
        <end position="31"/>
    </location>
</feature>
<dbReference type="Gene3D" id="3.80.10.10">
    <property type="entry name" value="Ribonuclease Inhibitor"/>
    <property type="match status" value="2"/>
</dbReference>
<dbReference type="InterPro" id="IPR052574">
    <property type="entry name" value="CDIRP"/>
</dbReference>
<feature type="compositionally biased region" description="Low complexity" evidence="3">
    <location>
        <begin position="476"/>
        <end position="488"/>
    </location>
</feature>
<evidence type="ECO:0000313" key="5">
    <source>
        <dbReference type="Proteomes" id="UP000467700"/>
    </source>
</evidence>
<dbReference type="SMART" id="SM00369">
    <property type="entry name" value="LRR_TYP"/>
    <property type="match status" value="6"/>
</dbReference>
<evidence type="ECO:0008006" key="6">
    <source>
        <dbReference type="Google" id="ProtNLM"/>
    </source>
</evidence>
<feature type="compositionally biased region" description="Polar residues" evidence="3">
    <location>
        <begin position="990"/>
        <end position="1010"/>
    </location>
</feature>
<dbReference type="GO" id="GO:1902412">
    <property type="term" value="P:regulation of mitotic cytokinesis"/>
    <property type="evidence" value="ECO:0007669"/>
    <property type="project" value="TreeGrafter"/>
</dbReference>
<feature type="compositionally biased region" description="Acidic residues" evidence="3">
    <location>
        <begin position="670"/>
        <end position="690"/>
    </location>
</feature>
<dbReference type="PROSITE" id="PS51450">
    <property type="entry name" value="LRR"/>
    <property type="match status" value="4"/>
</dbReference>
<feature type="compositionally biased region" description="Polar residues" evidence="3">
    <location>
        <begin position="387"/>
        <end position="413"/>
    </location>
</feature>
<dbReference type="GO" id="GO:0035591">
    <property type="term" value="F:signaling adaptor activity"/>
    <property type="evidence" value="ECO:0007669"/>
    <property type="project" value="TreeGrafter"/>
</dbReference>
<dbReference type="InterPro" id="IPR032675">
    <property type="entry name" value="LRR_dom_sf"/>
</dbReference>
<dbReference type="Proteomes" id="UP000467700">
    <property type="component" value="Unassembled WGS sequence"/>
</dbReference>
<organism evidence="4 5">
    <name type="scientific">Cyclocybe aegerita</name>
    <name type="common">Black poplar mushroom</name>
    <name type="synonym">Agrocybe aegerita</name>
    <dbReference type="NCBI Taxonomy" id="1973307"/>
    <lineage>
        <taxon>Eukaryota</taxon>
        <taxon>Fungi</taxon>
        <taxon>Dikarya</taxon>
        <taxon>Basidiomycota</taxon>
        <taxon>Agaricomycotina</taxon>
        <taxon>Agaricomycetes</taxon>
        <taxon>Agaricomycetidae</taxon>
        <taxon>Agaricales</taxon>
        <taxon>Agaricineae</taxon>
        <taxon>Bolbitiaceae</taxon>
        <taxon>Cyclocybe</taxon>
    </lineage>
</organism>
<feature type="compositionally biased region" description="Basic and acidic residues" evidence="3">
    <location>
        <begin position="660"/>
        <end position="669"/>
    </location>
</feature>
<feature type="compositionally biased region" description="Polar residues" evidence="3">
    <location>
        <begin position="858"/>
        <end position="892"/>
    </location>
</feature>
<dbReference type="PANTHER" id="PTHR47566:SF1">
    <property type="entry name" value="PROTEIN NUD1"/>
    <property type="match status" value="1"/>
</dbReference>
<protein>
    <recommendedName>
        <fullName evidence="6">L domain-like protein</fullName>
    </recommendedName>
</protein>
<feature type="compositionally biased region" description="Low complexity" evidence="3">
    <location>
        <begin position="962"/>
        <end position="978"/>
    </location>
</feature>